<feature type="transmembrane region" description="Helical" evidence="1">
    <location>
        <begin position="12"/>
        <end position="38"/>
    </location>
</feature>
<dbReference type="NCBIfam" id="NF033904">
    <property type="entry name" value="LlsX_fam"/>
    <property type="match status" value="1"/>
</dbReference>
<sequence length="101" mass="11663">MLRRFSTSKDLRIGIEIIVGITLSFIINFIMISIGYAITNSEKLKEYSVNYFGLVIYKIKNYGNKGIPVSNNMMFIGIVLTIIFVFIVEWVVYKRDKNGRV</sequence>
<protein>
    <submittedName>
        <fullName evidence="2">LlsX family protein</fullName>
    </submittedName>
</protein>
<dbReference type="Proteomes" id="UP000289808">
    <property type="component" value="Unassembled WGS sequence"/>
</dbReference>
<dbReference type="EMBL" id="JAVTXN010000126">
    <property type="protein sequence ID" value="MDT9610699.1"/>
    <property type="molecule type" value="Genomic_DNA"/>
</dbReference>
<evidence type="ECO:0000313" key="5">
    <source>
        <dbReference type="Proteomes" id="UP000289808"/>
    </source>
</evidence>
<keyword evidence="1" id="KW-1133">Transmembrane helix</keyword>
<evidence type="ECO:0000256" key="1">
    <source>
        <dbReference type="SAM" id="Phobius"/>
    </source>
</evidence>
<organism evidence="3 5">
    <name type="scientific">Lactobacillus crispatus</name>
    <dbReference type="NCBI Taxonomy" id="47770"/>
    <lineage>
        <taxon>Bacteria</taxon>
        <taxon>Bacillati</taxon>
        <taxon>Bacillota</taxon>
        <taxon>Bacilli</taxon>
        <taxon>Lactobacillales</taxon>
        <taxon>Lactobacillaceae</taxon>
        <taxon>Lactobacillus</taxon>
    </lineage>
</organism>
<reference evidence="4 6" key="1">
    <citation type="submission" date="2017-06" db="EMBL/GenBank/DDBJ databases">
        <authorList>
            <person name="Swanenburg J."/>
            <person name="Kort R."/>
        </authorList>
    </citation>
    <scope>NUCLEOTIDE SEQUENCE [LARGE SCALE GENOMIC DNA]</scope>
    <source>
        <strain evidence="4 6">RL05</strain>
    </source>
</reference>
<reference evidence="3 5" key="2">
    <citation type="submission" date="2019-01" db="EMBL/GenBank/DDBJ databases">
        <title>The genome sequence of Lactobacillus crispatus L49.</title>
        <authorList>
            <person name="Zhong J."/>
            <person name="Zhang J."/>
        </authorList>
    </citation>
    <scope>NUCLEOTIDE SEQUENCE [LARGE SCALE GENOMIC DNA]</scope>
    <source>
        <strain evidence="3 5">L49</strain>
    </source>
</reference>
<name>A0A4Q0LL63_9LACO</name>
<evidence type="ECO:0000313" key="6">
    <source>
        <dbReference type="Proteomes" id="UP000295195"/>
    </source>
</evidence>
<keyword evidence="1" id="KW-0472">Membrane</keyword>
<dbReference type="InterPro" id="IPR046007">
    <property type="entry name" value="DUF5963"/>
</dbReference>
<keyword evidence="1" id="KW-0812">Transmembrane</keyword>
<proteinExistence type="predicted"/>
<accession>A0A4Q0LL63</accession>
<dbReference type="Proteomes" id="UP001253287">
    <property type="component" value="Unassembled WGS sequence"/>
</dbReference>
<evidence type="ECO:0000313" key="4">
    <source>
        <dbReference type="EMBL" id="TDN33674.1"/>
    </source>
</evidence>
<comment type="caution">
    <text evidence="3">The sequence shown here is derived from an EMBL/GenBank/DDBJ whole genome shotgun (WGS) entry which is preliminary data.</text>
</comment>
<dbReference type="AlphaFoldDB" id="A0A4Q0LL63"/>
<dbReference type="EMBL" id="NKLP01000033">
    <property type="protein sequence ID" value="TDN33674.1"/>
    <property type="molecule type" value="Genomic_DNA"/>
</dbReference>
<dbReference type="Pfam" id="PF19388">
    <property type="entry name" value="DUF5963"/>
    <property type="match status" value="1"/>
</dbReference>
<feature type="transmembrane region" description="Helical" evidence="1">
    <location>
        <begin position="73"/>
        <end position="93"/>
    </location>
</feature>
<dbReference type="EMBL" id="SCLX01000147">
    <property type="protein sequence ID" value="RXF53647.1"/>
    <property type="molecule type" value="Genomic_DNA"/>
</dbReference>
<gene>
    <name evidence="4" type="ORF">CEE75_01975</name>
    <name evidence="3" type="ORF">ERD32_12420</name>
    <name evidence="2" type="ORF">RON39_11490</name>
</gene>
<reference evidence="2" key="3">
    <citation type="submission" date="2023-08" db="EMBL/GenBank/DDBJ databases">
        <title>Lactobacillus from the Female Urinary Tract.</title>
        <authorList>
            <person name="Stegman N."/>
            <person name="Jackson B."/>
            <person name="Steiling M."/>
            <person name="Sedano C."/>
            <person name="Wolfe A."/>
            <person name="Putonti C."/>
        </authorList>
    </citation>
    <scope>NUCLEOTIDE SEQUENCE</scope>
    <source>
        <strain evidence="2">UMB5661</strain>
    </source>
</reference>
<dbReference type="Proteomes" id="UP000295195">
    <property type="component" value="Unassembled WGS sequence"/>
</dbReference>
<evidence type="ECO:0000313" key="2">
    <source>
        <dbReference type="EMBL" id="MDT9610699.1"/>
    </source>
</evidence>
<dbReference type="RefSeq" id="WP_005723595.1">
    <property type="nucleotide sequence ID" value="NZ_CAZZQD010000001.1"/>
</dbReference>
<evidence type="ECO:0000313" key="3">
    <source>
        <dbReference type="EMBL" id="RXF53647.1"/>
    </source>
</evidence>